<keyword evidence="2" id="KW-1185">Reference proteome</keyword>
<proteinExistence type="predicted"/>
<accession>A0A816H8R9</accession>
<organism evidence="1 2">
    <name type="scientific">Adineta ricciae</name>
    <name type="common">Rotifer</name>
    <dbReference type="NCBI Taxonomy" id="249248"/>
    <lineage>
        <taxon>Eukaryota</taxon>
        <taxon>Metazoa</taxon>
        <taxon>Spiralia</taxon>
        <taxon>Gnathifera</taxon>
        <taxon>Rotifera</taxon>
        <taxon>Eurotatoria</taxon>
        <taxon>Bdelloidea</taxon>
        <taxon>Adinetida</taxon>
        <taxon>Adinetidae</taxon>
        <taxon>Adineta</taxon>
    </lineage>
</organism>
<evidence type="ECO:0000313" key="1">
    <source>
        <dbReference type="EMBL" id="CAF1682886.1"/>
    </source>
</evidence>
<dbReference type="AlphaFoldDB" id="A0A816H8R9"/>
<reference evidence="1" key="1">
    <citation type="submission" date="2021-02" db="EMBL/GenBank/DDBJ databases">
        <authorList>
            <person name="Nowell W R."/>
        </authorList>
    </citation>
    <scope>NUCLEOTIDE SEQUENCE</scope>
</reference>
<evidence type="ECO:0000313" key="2">
    <source>
        <dbReference type="Proteomes" id="UP000663828"/>
    </source>
</evidence>
<sequence>MDNFYYDSSSNYSSFSRVMYGGSSRHHNFETPYAYRSLYRQRLLHRAKSVGPI</sequence>
<comment type="caution">
    <text evidence="1">The sequence shown here is derived from an EMBL/GenBank/DDBJ whole genome shotgun (WGS) entry which is preliminary data.</text>
</comment>
<dbReference type="EMBL" id="CAJNOR010015656">
    <property type="protein sequence ID" value="CAF1682886.1"/>
    <property type="molecule type" value="Genomic_DNA"/>
</dbReference>
<protein>
    <submittedName>
        <fullName evidence="1">Uncharacterized protein</fullName>
    </submittedName>
</protein>
<feature type="non-terminal residue" evidence="1">
    <location>
        <position position="53"/>
    </location>
</feature>
<gene>
    <name evidence="1" type="ORF">XAT740_LOCUS61040</name>
</gene>
<dbReference type="Proteomes" id="UP000663828">
    <property type="component" value="Unassembled WGS sequence"/>
</dbReference>
<name>A0A816H8R9_ADIRI</name>